<dbReference type="Proteomes" id="UP000821865">
    <property type="component" value="Chromosome 10"/>
</dbReference>
<protein>
    <submittedName>
        <fullName evidence="1">Uncharacterized protein</fullName>
    </submittedName>
</protein>
<evidence type="ECO:0000313" key="2">
    <source>
        <dbReference type="Proteomes" id="UP000821865"/>
    </source>
</evidence>
<keyword evidence="2" id="KW-1185">Reference proteome</keyword>
<proteinExistence type="predicted"/>
<organism evidence="1 2">
    <name type="scientific">Dermacentor silvarum</name>
    <name type="common">Tick</name>
    <dbReference type="NCBI Taxonomy" id="543639"/>
    <lineage>
        <taxon>Eukaryota</taxon>
        <taxon>Metazoa</taxon>
        <taxon>Ecdysozoa</taxon>
        <taxon>Arthropoda</taxon>
        <taxon>Chelicerata</taxon>
        <taxon>Arachnida</taxon>
        <taxon>Acari</taxon>
        <taxon>Parasitiformes</taxon>
        <taxon>Ixodida</taxon>
        <taxon>Ixodoidea</taxon>
        <taxon>Ixodidae</taxon>
        <taxon>Rhipicephalinae</taxon>
        <taxon>Dermacentor</taxon>
    </lineage>
</organism>
<comment type="caution">
    <text evidence="1">The sequence shown here is derived from an EMBL/GenBank/DDBJ whole genome shotgun (WGS) entry which is preliminary data.</text>
</comment>
<dbReference type="EMBL" id="CM023479">
    <property type="protein sequence ID" value="KAH7975098.1"/>
    <property type="molecule type" value="Genomic_DNA"/>
</dbReference>
<gene>
    <name evidence="1" type="ORF">HPB49_023543</name>
</gene>
<reference evidence="1" key="1">
    <citation type="submission" date="2020-05" db="EMBL/GenBank/DDBJ databases">
        <title>Large-scale comparative analyses of tick genomes elucidate their genetic diversity and vector capacities.</title>
        <authorList>
            <person name="Jia N."/>
            <person name="Wang J."/>
            <person name="Shi W."/>
            <person name="Du L."/>
            <person name="Sun Y."/>
            <person name="Zhan W."/>
            <person name="Jiang J."/>
            <person name="Wang Q."/>
            <person name="Zhang B."/>
            <person name="Ji P."/>
            <person name="Sakyi L.B."/>
            <person name="Cui X."/>
            <person name="Yuan T."/>
            <person name="Jiang B."/>
            <person name="Yang W."/>
            <person name="Lam T.T.-Y."/>
            <person name="Chang Q."/>
            <person name="Ding S."/>
            <person name="Wang X."/>
            <person name="Zhu J."/>
            <person name="Ruan X."/>
            <person name="Zhao L."/>
            <person name="Wei J."/>
            <person name="Que T."/>
            <person name="Du C."/>
            <person name="Cheng J."/>
            <person name="Dai P."/>
            <person name="Han X."/>
            <person name="Huang E."/>
            <person name="Gao Y."/>
            <person name="Liu J."/>
            <person name="Shao H."/>
            <person name="Ye R."/>
            <person name="Li L."/>
            <person name="Wei W."/>
            <person name="Wang X."/>
            <person name="Wang C."/>
            <person name="Yang T."/>
            <person name="Huo Q."/>
            <person name="Li W."/>
            <person name="Guo W."/>
            <person name="Chen H."/>
            <person name="Zhou L."/>
            <person name="Ni X."/>
            <person name="Tian J."/>
            <person name="Zhou Y."/>
            <person name="Sheng Y."/>
            <person name="Liu T."/>
            <person name="Pan Y."/>
            <person name="Xia L."/>
            <person name="Li J."/>
            <person name="Zhao F."/>
            <person name="Cao W."/>
        </authorList>
    </citation>
    <scope>NUCLEOTIDE SEQUENCE</scope>
    <source>
        <strain evidence="1">Dsil-2018</strain>
    </source>
</reference>
<sequence length="157" mass="16851">MSSPHTSLSSAVQGGLLVILVAQRRPGAFAGMVLMSPLLGVNKPYYTRFTAAHAHVSAVELPFLLQYGTGDKVCDPQASGDFFEKAPSRDKSQKIYEDAYHTLLEEPDGVAQQVLKDIIDWLCARLPPRTSTSSQPGTSGQQDSAMQVSKAATTSNP</sequence>
<accession>A0ACB8DS05</accession>
<evidence type="ECO:0000313" key="1">
    <source>
        <dbReference type="EMBL" id="KAH7975098.1"/>
    </source>
</evidence>
<name>A0ACB8DS05_DERSI</name>